<feature type="compositionally biased region" description="Pro residues" evidence="1">
    <location>
        <begin position="265"/>
        <end position="353"/>
    </location>
</feature>
<evidence type="ECO:0000313" key="3">
    <source>
        <dbReference type="EMBL" id="ARF62475.1"/>
    </source>
</evidence>
<dbReference type="PROSITE" id="PS51318">
    <property type="entry name" value="TAT"/>
    <property type="match status" value="1"/>
</dbReference>
<organism evidence="3 4">
    <name type="scientific">Streptomyces violaceoruber</name>
    <dbReference type="NCBI Taxonomy" id="1935"/>
    <lineage>
        <taxon>Bacteria</taxon>
        <taxon>Bacillati</taxon>
        <taxon>Actinomycetota</taxon>
        <taxon>Actinomycetes</taxon>
        <taxon>Kitasatosporales</taxon>
        <taxon>Streptomycetaceae</taxon>
        <taxon>Streptomyces</taxon>
        <taxon>Streptomyces violaceoruber group</taxon>
    </lineage>
</organism>
<evidence type="ECO:0000256" key="1">
    <source>
        <dbReference type="SAM" id="MobiDB-lite"/>
    </source>
</evidence>
<dbReference type="EMBL" id="CP020570">
    <property type="protein sequence ID" value="ARF62475.1"/>
    <property type="molecule type" value="Genomic_DNA"/>
</dbReference>
<keyword evidence="2" id="KW-0732">Signal</keyword>
<feature type="region of interest" description="Disordered" evidence="1">
    <location>
        <begin position="255"/>
        <end position="370"/>
    </location>
</feature>
<dbReference type="Proteomes" id="UP000192445">
    <property type="component" value="Chromosome"/>
</dbReference>
<feature type="chain" id="PRO_5013002214" evidence="2">
    <location>
        <begin position="47"/>
        <end position="370"/>
    </location>
</feature>
<name>A0A1V0UB46_STRVN</name>
<evidence type="ECO:0000313" key="4">
    <source>
        <dbReference type="Proteomes" id="UP000192445"/>
    </source>
</evidence>
<dbReference type="RefSeq" id="WP_083192655.1">
    <property type="nucleotide sequence ID" value="NZ_CP020570.1"/>
</dbReference>
<dbReference type="AlphaFoldDB" id="A0A1V0UB46"/>
<dbReference type="STRING" id="1935.B1H20_14490"/>
<gene>
    <name evidence="3" type="ORF">B1H20_14490</name>
</gene>
<dbReference type="PRINTS" id="PR01217">
    <property type="entry name" value="PRICHEXTENSN"/>
</dbReference>
<reference evidence="3 4" key="1">
    <citation type="submission" date="2017-03" db="EMBL/GenBank/DDBJ databases">
        <title>Complete Genome Sequence of a natural compounds producer, Streptomyces violaceus S21.</title>
        <authorList>
            <person name="Zhong C."/>
            <person name="Zhao Z."/>
            <person name="Fu J."/>
            <person name="Zong G."/>
            <person name="Qin R."/>
            <person name="Cao G."/>
        </authorList>
    </citation>
    <scope>NUCLEOTIDE SEQUENCE [LARGE SCALE GENOMIC DNA]</scope>
    <source>
        <strain evidence="3 4">S21</strain>
    </source>
</reference>
<dbReference type="KEGG" id="svu:B1H20_14490"/>
<accession>A0A1V0UB46</accession>
<sequence>MPKTLPRLPGVRRDVRRSAVRAALAVTAAATLTAAGFTMASTGARAADGDVATSVLADLTISDVPAAGLDAFNGVFGTAGSPPNGGLDNGDLSDPSGVLNYLTVRGQAVARTNAEAAKNWAQAQASGFTLSLNERNFLAVGSLDAYAECIPAPIGPLALAYARTDSNTINVLGRQVPTGTTQIEVTGAELGAAGVSTATLTIQYDQFEDPSGGGYQPQSSARAGLDITISGVLRDEEGRELYNGPLIDVELGHVDVTCDGTTSPPTTPPPTSPPPTTVPPTSPPPTTIPPTSPPPTTIPPTSPPPTTVPPTSPPPTTIPPTSPPPTTVPPTSPPPTTPPPTRPPTPTPTPTKPGPTHEPDYGYGHGYGDH</sequence>
<protein>
    <submittedName>
        <fullName evidence="3">Uncharacterized protein</fullName>
    </submittedName>
</protein>
<dbReference type="InterPro" id="IPR006311">
    <property type="entry name" value="TAT_signal"/>
</dbReference>
<feature type="signal peptide" evidence="2">
    <location>
        <begin position="1"/>
        <end position="46"/>
    </location>
</feature>
<evidence type="ECO:0000256" key="2">
    <source>
        <dbReference type="SAM" id="SignalP"/>
    </source>
</evidence>
<proteinExistence type="predicted"/>